<proteinExistence type="predicted"/>
<dbReference type="AlphaFoldDB" id="A0A6J7G1K8"/>
<reference evidence="1" key="1">
    <citation type="submission" date="2020-05" db="EMBL/GenBank/DDBJ databases">
        <authorList>
            <person name="Chiriac C."/>
            <person name="Salcher M."/>
            <person name="Ghai R."/>
            <person name="Kavagutti S V."/>
        </authorList>
    </citation>
    <scope>NUCLEOTIDE SEQUENCE</scope>
</reference>
<evidence type="ECO:0000313" key="1">
    <source>
        <dbReference type="EMBL" id="CAB4900248.1"/>
    </source>
</evidence>
<accession>A0A6J7G1K8</accession>
<gene>
    <name evidence="1" type="ORF">UFOPK3492_00899</name>
</gene>
<organism evidence="1">
    <name type="scientific">freshwater metagenome</name>
    <dbReference type="NCBI Taxonomy" id="449393"/>
    <lineage>
        <taxon>unclassified sequences</taxon>
        <taxon>metagenomes</taxon>
        <taxon>ecological metagenomes</taxon>
    </lineage>
</organism>
<name>A0A6J7G1K8_9ZZZZ</name>
<dbReference type="EMBL" id="CAFBMD010000067">
    <property type="protein sequence ID" value="CAB4900248.1"/>
    <property type="molecule type" value="Genomic_DNA"/>
</dbReference>
<dbReference type="AntiFam" id="ANF00095">
    <property type="entry name" value="Shadow ORF (opposite ABC transporters)"/>
</dbReference>
<protein>
    <submittedName>
        <fullName evidence="1">Unannotated protein</fullName>
    </submittedName>
</protein>
<sequence length="246" mass="28239">MLAVIVDMQLSDHQGRCRWLCITLFDLENDIAAHHELGKTFFICFLRRSTAGYATIAQNDNAVSNCHDLTEFVGNKKHAHARSCQVPHHLQELVGLLRCQNCGGFIKDEQINVFAKRLENFDALLRAHRKIFDKGIWIYLKAILFRECQYFCACRFHINEDAALRLASQNNVFSNRHHGNELEVLVHHAHTTRNCPTSISRSDNFTLDTNLSRIRTHHAEDALHKGGFSGTIFSEQSHYFASSYRD</sequence>